<keyword evidence="10" id="KW-1185">Reference proteome</keyword>
<feature type="transmembrane region" description="Helical" evidence="6">
    <location>
        <begin position="120"/>
        <end position="137"/>
    </location>
</feature>
<evidence type="ECO:0000313" key="10">
    <source>
        <dbReference type="Proteomes" id="UP000007110"/>
    </source>
</evidence>
<dbReference type="CDD" id="cd00637">
    <property type="entry name" value="7tm_classA_rhodopsin-like"/>
    <property type="match status" value="1"/>
</dbReference>
<dbReference type="PROSITE" id="PS50262">
    <property type="entry name" value="G_PROTEIN_RECEP_F1_2"/>
    <property type="match status" value="1"/>
</dbReference>
<dbReference type="OMA" id="AIRYPRF"/>
<dbReference type="GeneID" id="105440064"/>
<dbReference type="GO" id="GO:0016020">
    <property type="term" value="C:membrane"/>
    <property type="evidence" value="ECO:0007669"/>
    <property type="project" value="UniProtKB-SubCell"/>
</dbReference>
<evidence type="ECO:0000256" key="1">
    <source>
        <dbReference type="ARBA" id="ARBA00004370"/>
    </source>
</evidence>
<evidence type="ECO:0000256" key="4">
    <source>
        <dbReference type="ARBA" id="ARBA00023136"/>
    </source>
</evidence>
<keyword evidence="2 5" id="KW-0812">Transmembrane</keyword>
<dbReference type="EnsemblMetazoa" id="XM_011669806">
    <property type="protein sequence ID" value="XP_011668108"/>
    <property type="gene ID" value="LOC105440064"/>
</dbReference>
<organism evidence="9 10">
    <name type="scientific">Strongylocentrotus purpuratus</name>
    <name type="common">Purple sea urchin</name>
    <dbReference type="NCBI Taxonomy" id="7668"/>
    <lineage>
        <taxon>Eukaryota</taxon>
        <taxon>Metazoa</taxon>
        <taxon>Echinodermata</taxon>
        <taxon>Eleutherozoa</taxon>
        <taxon>Echinozoa</taxon>
        <taxon>Echinoidea</taxon>
        <taxon>Euechinoidea</taxon>
        <taxon>Echinacea</taxon>
        <taxon>Camarodonta</taxon>
        <taxon>Echinidea</taxon>
        <taxon>Strongylocentrotidae</taxon>
        <taxon>Strongylocentrotus</taxon>
    </lineage>
</organism>
<dbReference type="OrthoDB" id="6076970at2759"/>
<sequence>MVNRMSEVFLIFVMLRCSWGQMSTIQDGDEPDVEETESQDPLWMVSTIIGWTTEEGTYMTPTEVDGVSSAIADAAWRWQPIQWSWWILFQVISSLLGVVGNLLVMLLILGGRHLRSSSDYLIGHLALADFLTSVFLFPLPRAVRVPSTPWAEIYCRLIFTSFFMWLSIFMSIMILMVISVERFVAIVYPLHFQRFRRRMYVTKCVLLLWAVSTAANIHISVNIRVDNESHECTVGHVSQTWQIVTGVIIFLITFAIPASVMIITQIIAARTLQTQSRRFEGVVSNMSNGSNSLLVAKNRVLQMLYLVIAIFIICWGPNDVAYFLYNLHVLDQSYLYGPVDRILVVIAFYNSCANPIVYAIRYPRFRRAIRRLLSCAPLSSGALFDFNATTVAGRLDHNVNQTMMNTISNNVSRA</sequence>
<evidence type="ECO:0000256" key="6">
    <source>
        <dbReference type="SAM" id="Phobius"/>
    </source>
</evidence>
<reference evidence="10" key="1">
    <citation type="submission" date="2015-02" db="EMBL/GenBank/DDBJ databases">
        <title>Genome sequencing for Strongylocentrotus purpuratus.</title>
        <authorList>
            <person name="Murali S."/>
            <person name="Liu Y."/>
            <person name="Vee V."/>
            <person name="English A."/>
            <person name="Wang M."/>
            <person name="Skinner E."/>
            <person name="Han Y."/>
            <person name="Muzny D.M."/>
            <person name="Worley K.C."/>
            <person name="Gibbs R.A."/>
        </authorList>
    </citation>
    <scope>NUCLEOTIDE SEQUENCE</scope>
</reference>
<feature type="domain" description="G-protein coupled receptors family 1 profile" evidence="8">
    <location>
        <begin position="100"/>
        <end position="358"/>
    </location>
</feature>
<keyword evidence="5" id="KW-0675">Receptor</keyword>
<dbReference type="GO" id="GO:0004930">
    <property type="term" value="F:G protein-coupled receptor activity"/>
    <property type="evidence" value="ECO:0007669"/>
    <property type="project" value="UniProtKB-KW"/>
</dbReference>
<dbReference type="Gene3D" id="1.20.1070.10">
    <property type="entry name" value="Rhodopsin 7-helix transmembrane proteins"/>
    <property type="match status" value="1"/>
</dbReference>
<feature type="signal peptide" evidence="7">
    <location>
        <begin position="1"/>
        <end position="20"/>
    </location>
</feature>
<keyword evidence="4 6" id="KW-0472">Membrane</keyword>
<evidence type="ECO:0000313" key="9">
    <source>
        <dbReference type="EnsemblMetazoa" id="XP_011668108"/>
    </source>
</evidence>
<dbReference type="PRINTS" id="PR00237">
    <property type="entry name" value="GPCRRHODOPSN"/>
</dbReference>
<protein>
    <recommendedName>
        <fullName evidence="8">G-protein coupled receptors family 1 profile domain-containing protein</fullName>
    </recommendedName>
</protein>
<dbReference type="PANTHER" id="PTHR45698:SF1">
    <property type="entry name" value="TRACE AMINE-ASSOCIATED RECEPTOR 13C-LIKE"/>
    <property type="match status" value="1"/>
</dbReference>
<feature type="transmembrane region" description="Helical" evidence="6">
    <location>
        <begin position="303"/>
        <end position="322"/>
    </location>
</feature>
<dbReference type="InParanoid" id="A0A7M7LSZ8"/>
<evidence type="ECO:0000256" key="5">
    <source>
        <dbReference type="RuleBase" id="RU000688"/>
    </source>
</evidence>
<feature type="chain" id="PRO_5029486158" description="G-protein coupled receptors family 1 profile domain-containing protein" evidence="7">
    <location>
        <begin position="21"/>
        <end position="414"/>
    </location>
</feature>
<dbReference type="Pfam" id="PF00001">
    <property type="entry name" value="7tm_1"/>
    <property type="match status" value="1"/>
</dbReference>
<feature type="transmembrane region" description="Helical" evidence="6">
    <location>
        <begin position="241"/>
        <end position="268"/>
    </location>
</feature>
<proteinExistence type="inferred from homology"/>
<dbReference type="AlphaFoldDB" id="A0A7M7LSZ8"/>
<keyword evidence="5" id="KW-0297">G-protein coupled receptor</keyword>
<comment type="similarity">
    <text evidence="5">Belongs to the G-protein coupled receptor 1 family.</text>
</comment>
<comment type="subcellular location">
    <subcellularLocation>
        <location evidence="1">Membrane</location>
    </subcellularLocation>
</comment>
<dbReference type="SUPFAM" id="SSF81321">
    <property type="entry name" value="Family A G protein-coupled receptor-like"/>
    <property type="match status" value="1"/>
</dbReference>
<reference evidence="9" key="2">
    <citation type="submission" date="2021-01" db="UniProtKB">
        <authorList>
            <consortium name="EnsemblMetazoa"/>
        </authorList>
    </citation>
    <scope>IDENTIFICATION</scope>
</reference>
<dbReference type="InterPro" id="IPR000276">
    <property type="entry name" value="GPCR_Rhodpsn"/>
</dbReference>
<feature type="transmembrane region" description="Helical" evidence="6">
    <location>
        <begin position="157"/>
        <end position="180"/>
    </location>
</feature>
<accession>A0A7M7LSZ8</accession>
<dbReference type="SMART" id="SM01381">
    <property type="entry name" value="7TM_GPCR_Srsx"/>
    <property type="match status" value="1"/>
</dbReference>
<dbReference type="InterPro" id="IPR017452">
    <property type="entry name" value="GPCR_Rhodpsn_7TM"/>
</dbReference>
<keyword evidence="7" id="KW-0732">Signal</keyword>
<evidence type="ECO:0000256" key="7">
    <source>
        <dbReference type="SAM" id="SignalP"/>
    </source>
</evidence>
<dbReference type="Proteomes" id="UP000007110">
    <property type="component" value="Unassembled WGS sequence"/>
</dbReference>
<keyword evidence="5" id="KW-0807">Transducer</keyword>
<dbReference type="RefSeq" id="XP_011668108.2">
    <property type="nucleotide sequence ID" value="XM_011669806.2"/>
</dbReference>
<feature type="transmembrane region" description="Helical" evidence="6">
    <location>
        <begin position="200"/>
        <end position="221"/>
    </location>
</feature>
<evidence type="ECO:0000256" key="2">
    <source>
        <dbReference type="ARBA" id="ARBA00022692"/>
    </source>
</evidence>
<dbReference type="KEGG" id="spu:105440064"/>
<name>A0A7M7LSZ8_STRPU</name>
<keyword evidence="3 6" id="KW-1133">Transmembrane helix</keyword>
<dbReference type="PANTHER" id="PTHR45698">
    <property type="entry name" value="TRACE AMINE-ASSOCIATED RECEPTOR 19N-RELATED"/>
    <property type="match status" value="1"/>
</dbReference>
<evidence type="ECO:0000259" key="8">
    <source>
        <dbReference type="PROSITE" id="PS50262"/>
    </source>
</evidence>
<feature type="transmembrane region" description="Helical" evidence="6">
    <location>
        <begin position="83"/>
        <end position="108"/>
    </location>
</feature>
<feature type="transmembrane region" description="Helical" evidence="6">
    <location>
        <begin position="342"/>
        <end position="360"/>
    </location>
</feature>
<evidence type="ECO:0000256" key="3">
    <source>
        <dbReference type="ARBA" id="ARBA00022989"/>
    </source>
</evidence>
<dbReference type="FunCoup" id="A0A7M7LSZ8">
    <property type="interactions" value="767"/>
</dbReference>
<dbReference type="PROSITE" id="PS00237">
    <property type="entry name" value="G_PROTEIN_RECEP_F1_1"/>
    <property type="match status" value="1"/>
</dbReference>